<evidence type="ECO:0000259" key="1">
    <source>
        <dbReference type="PROSITE" id="PS51462"/>
    </source>
</evidence>
<feature type="non-terminal residue" evidence="2">
    <location>
        <position position="111"/>
    </location>
</feature>
<comment type="caution">
    <text evidence="2">The sequence shown here is derived from an EMBL/GenBank/DDBJ whole genome shotgun (WGS) entry which is preliminary data.</text>
</comment>
<dbReference type="PROSITE" id="PS51462">
    <property type="entry name" value="NUDIX"/>
    <property type="match status" value="1"/>
</dbReference>
<proteinExistence type="predicted"/>
<protein>
    <recommendedName>
        <fullName evidence="1">Nudix hydrolase domain-containing protein</fullName>
    </recommendedName>
</protein>
<organism evidence="2">
    <name type="scientific">marine sediment metagenome</name>
    <dbReference type="NCBI Taxonomy" id="412755"/>
    <lineage>
        <taxon>unclassified sequences</taxon>
        <taxon>metagenomes</taxon>
        <taxon>ecological metagenomes</taxon>
    </lineage>
</organism>
<reference evidence="2" key="1">
    <citation type="journal article" date="2014" name="Front. Microbiol.">
        <title>High frequency of phylogenetically diverse reductive dehalogenase-homologous genes in deep subseafloor sedimentary metagenomes.</title>
        <authorList>
            <person name="Kawai M."/>
            <person name="Futagami T."/>
            <person name="Toyoda A."/>
            <person name="Takaki Y."/>
            <person name="Nishi S."/>
            <person name="Hori S."/>
            <person name="Arai W."/>
            <person name="Tsubouchi T."/>
            <person name="Morono Y."/>
            <person name="Uchiyama I."/>
            <person name="Ito T."/>
            <person name="Fujiyama A."/>
            <person name="Inagaki F."/>
            <person name="Takami H."/>
        </authorList>
    </citation>
    <scope>NUCLEOTIDE SEQUENCE</scope>
    <source>
        <strain evidence="2">Expedition CK06-06</strain>
    </source>
</reference>
<accession>X1MZG2</accession>
<dbReference type="PANTHER" id="PTHR43222">
    <property type="entry name" value="NUDIX HYDROLASE 23"/>
    <property type="match status" value="1"/>
</dbReference>
<feature type="domain" description="Nudix hydrolase" evidence="1">
    <location>
        <begin position="1"/>
        <end position="111"/>
    </location>
</feature>
<name>X1MZG2_9ZZZZ</name>
<dbReference type="EMBL" id="BARV01015817">
    <property type="protein sequence ID" value="GAI20005.1"/>
    <property type="molecule type" value="Genomic_DNA"/>
</dbReference>
<evidence type="ECO:0000313" key="2">
    <source>
        <dbReference type="EMBL" id="GAI20005.1"/>
    </source>
</evidence>
<dbReference type="Pfam" id="PF00293">
    <property type="entry name" value="NUDIX"/>
    <property type="match status" value="1"/>
</dbReference>
<dbReference type="InterPro" id="IPR000086">
    <property type="entry name" value="NUDIX_hydrolase_dom"/>
</dbReference>
<gene>
    <name evidence="2" type="ORF">S06H3_27283</name>
</gene>
<dbReference type="Gene3D" id="3.90.79.10">
    <property type="entry name" value="Nucleoside Triphosphate Pyrophosphohydrolase"/>
    <property type="match status" value="1"/>
</dbReference>
<dbReference type="InterPro" id="IPR015797">
    <property type="entry name" value="NUDIX_hydrolase-like_dom_sf"/>
</dbReference>
<sequence length="111" mass="13129">MPRVVTCLLINEEVELLILKRSDKVKTYRGLWGGVAGYVEPGEKPYETALKEIQEEVGIKKEYVVLINQGDIVKFTDVYEGEQYEWAIYPFVFKIRKNKKIQIDWEHSEYR</sequence>
<dbReference type="SUPFAM" id="SSF55811">
    <property type="entry name" value="Nudix"/>
    <property type="match status" value="1"/>
</dbReference>
<dbReference type="PANTHER" id="PTHR43222:SF2">
    <property type="entry name" value="NUDIX HYDROLASE 23, CHLOROPLASTIC"/>
    <property type="match status" value="1"/>
</dbReference>
<dbReference type="AlphaFoldDB" id="X1MZG2"/>